<dbReference type="Proteomes" id="UP001241656">
    <property type="component" value="Chromosome"/>
</dbReference>
<protein>
    <recommendedName>
        <fullName evidence="4">Porin</fullName>
    </recommendedName>
</protein>
<dbReference type="SUPFAM" id="SSF56935">
    <property type="entry name" value="Porins"/>
    <property type="match status" value="1"/>
</dbReference>
<keyword evidence="3" id="KW-1185">Reference proteome</keyword>
<gene>
    <name evidence="2" type="ORF">QGN23_01960</name>
</gene>
<dbReference type="EMBL" id="CP124855">
    <property type="protein sequence ID" value="WHF52052.1"/>
    <property type="molecule type" value="Genomic_DNA"/>
</dbReference>
<evidence type="ECO:0000313" key="2">
    <source>
        <dbReference type="EMBL" id="WHF52052.1"/>
    </source>
</evidence>
<feature type="chain" id="PRO_5046801765" description="Porin" evidence="1">
    <location>
        <begin position="24"/>
        <end position="444"/>
    </location>
</feature>
<sequence length="444" mass="48934">MKTMVIRASMLAALVTGISFVSAQEVSTSMRDYLAPEKSSRNVFEDPKGESPAFDGIKVSVGGDFALQFQALDHSTKAPSLGVVTGTTTPNTLQVMGKDFNLPTANLDVNAYLAKGVKMHLRTYLSARHHNEAWVKGGYIQVDNLDFIKEGFAADIMKYARVKVGMDEINYGDTHFRRTDNAKAINNPFVGNYIMDSFTTEAFGEAYGFYKNFIGMVGVSNGKLNQTPVKGTSWNSPSVYAKIGYDKQISEDLRVRLTGSFIQTNGLTTGGNLYSADRAGSRYYYVLLTQNDLMGMNNQATGRFNPGFKKVQAVQVNPFIKYQGLEFFGVYEYVSGNKASGLTERATDGAYTQLGAELLYRFGGAEQFYFGGRYNSVSGKDDKVSAERKIDRFNLGGGWFMTRNVLAKVEYVTQKYNDDAVWGATSALRGGKFNGIMFEATIGF</sequence>
<reference evidence="2 3" key="1">
    <citation type="submission" date="2023-05" db="EMBL/GenBank/DDBJ databases">
        <title>Genomic insight into Chryseobacterium sp. wdc7 isolated forest soil (Gotjawal).</title>
        <authorList>
            <person name="Park S.-J."/>
        </authorList>
    </citation>
    <scope>NUCLEOTIDE SEQUENCE [LARGE SCALE GENOMIC DNA]</scope>
    <source>
        <strain evidence="3">wdc7</strain>
    </source>
</reference>
<proteinExistence type="predicted"/>
<name>A0ABY8RDJ2_9FLAO</name>
<keyword evidence="1" id="KW-0732">Signal</keyword>
<organism evidence="2 3">
    <name type="scientific">Chryseobacterium gotjawalense</name>
    <dbReference type="NCBI Taxonomy" id="3042315"/>
    <lineage>
        <taxon>Bacteria</taxon>
        <taxon>Pseudomonadati</taxon>
        <taxon>Bacteroidota</taxon>
        <taxon>Flavobacteriia</taxon>
        <taxon>Flavobacteriales</taxon>
        <taxon>Weeksellaceae</taxon>
        <taxon>Chryseobacterium group</taxon>
        <taxon>Chryseobacterium</taxon>
    </lineage>
</organism>
<dbReference type="RefSeq" id="WP_282905357.1">
    <property type="nucleotide sequence ID" value="NZ_CP124855.1"/>
</dbReference>
<evidence type="ECO:0000256" key="1">
    <source>
        <dbReference type="SAM" id="SignalP"/>
    </source>
</evidence>
<feature type="signal peptide" evidence="1">
    <location>
        <begin position="1"/>
        <end position="23"/>
    </location>
</feature>
<evidence type="ECO:0000313" key="3">
    <source>
        <dbReference type="Proteomes" id="UP001241656"/>
    </source>
</evidence>
<accession>A0ABY8RDJ2</accession>
<evidence type="ECO:0008006" key="4">
    <source>
        <dbReference type="Google" id="ProtNLM"/>
    </source>
</evidence>